<keyword evidence="2" id="KW-0342">GTP-binding</keyword>
<feature type="transmembrane region" description="Helical" evidence="3">
    <location>
        <begin position="400"/>
        <end position="419"/>
    </location>
</feature>
<keyword evidence="3" id="KW-0472">Membrane</keyword>
<dbReference type="PANTHER" id="PTHR43185:SF1">
    <property type="entry name" value="FE(2+) TRANSPORTER FEOB"/>
    <property type="match status" value="1"/>
</dbReference>
<dbReference type="InterPro" id="IPR011642">
    <property type="entry name" value="Gate_dom"/>
</dbReference>
<dbReference type="InterPro" id="IPR030389">
    <property type="entry name" value="G_FEOB_dom"/>
</dbReference>
<proteinExistence type="predicted"/>
<name>A0A1H6Y8H6_9MICO</name>
<dbReference type="EMBL" id="FNZI01000003">
    <property type="protein sequence ID" value="SEJ33075.1"/>
    <property type="molecule type" value="Genomic_DNA"/>
</dbReference>
<dbReference type="RefSeq" id="WP_042215016.1">
    <property type="nucleotide sequence ID" value="NZ_BBLU01000008.1"/>
</dbReference>
<evidence type="ECO:0000313" key="5">
    <source>
        <dbReference type="EMBL" id="SEJ33075.1"/>
    </source>
</evidence>
<evidence type="ECO:0000256" key="2">
    <source>
        <dbReference type="ARBA" id="ARBA00023134"/>
    </source>
</evidence>
<dbReference type="AlphaFoldDB" id="A0A1H6Y8H6"/>
<dbReference type="PANTHER" id="PTHR43185">
    <property type="entry name" value="FERROUS IRON TRANSPORT PROTEIN B"/>
    <property type="match status" value="1"/>
</dbReference>
<feature type="transmembrane region" description="Helical" evidence="3">
    <location>
        <begin position="603"/>
        <end position="624"/>
    </location>
</feature>
<keyword evidence="1" id="KW-0547">Nucleotide-binding</keyword>
<dbReference type="InterPro" id="IPR011640">
    <property type="entry name" value="Fe2_transport_prot_B_C"/>
</dbReference>
<gene>
    <name evidence="5" type="ORF">SAMN05421637_1442</name>
</gene>
<feature type="transmembrane region" description="Helical" evidence="3">
    <location>
        <begin position="571"/>
        <end position="591"/>
    </location>
</feature>
<evidence type="ECO:0000256" key="1">
    <source>
        <dbReference type="ARBA" id="ARBA00022741"/>
    </source>
</evidence>
<feature type="transmembrane region" description="Helical" evidence="3">
    <location>
        <begin position="339"/>
        <end position="360"/>
    </location>
</feature>
<keyword evidence="3" id="KW-1133">Transmembrane helix</keyword>
<dbReference type="OrthoDB" id="9809127at2"/>
<dbReference type="Pfam" id="PF07664">
    <property type="entry name" value="FeoB_C"/>
    <property type="match status" value="1"/>
</dbReference>
<dbReference type="CDD" id="cd01879">
    <property type="entry name" value="FeoB"/>
    <property type="match status" value="1"/>
</dbReference>
<feature type="transmembrane region" description="Helical" evidence="3">
    <location>
        <begin position="462"/>
        <end position="479"/>
    </location>
</feature>
<keyword evidence="6" id="KW-1185">Reference proteome</keyword>
<dbReference type="STRING" id="1043493.SAMN05421637_1442"/>
<dbReference type="InterPro" id="IPR005225">
    <property type="entry name" value="Small_GTP-bd"/>
</dbReference>
<dbReference type="Pfam" id="PF02421">
    <property type="entry name" value="FeoB_N"/>
    <property type="match status" value="1"/>
</dbReference>
<dbReference type="PROSITE" id="PS51711">
    <property type="entry name" value="G_FEOB"/>
    <property type="match status" value="1"/>
</dbReference>
<dbReference type="GO" id="GO:0005525">
    <property type="term" value="F:GTP binding"/>
    <property type="evidence" value="ECO:0007669"/>
    <property type="project" value="UniProtKB-KW"/>
</dbReference>
<sequence length="627" mass="65053">MTAPTRTASVLLVGNPNVGKSTLFNHLTGARQRVVNAPGTTIGLAEGTWRAGAVDVTLIDLPGTYSLIARSPDEQVAADAIAAEEHDLAVVVLDATALSRSLYILGQVARAGRPVVAALTMTDLAAARGLCPDAEALAEALGVPVVELNGRTGAGAATLSGAVEEALRTCPRVDGIVPRPPDHQLGDELAHAQQLFDWIESVADRTLAAEEPRETLSDRLDRVLLNPWAGVPAFLAVVWTVFQLTTSVAAPLMDAAAALVDGPVTGGVTAVLGSVGAPAWLESFAIGGLVAGVGAVVSFIPLMAIMFACVTVLESSGYLARVAIVADRAMRAIGLDGRAMLPLIVGFGCNVPALSATAVLPHARQRLLTGLMVPLTSCTARLTVYLLLAQTFFPAHAGTVVFAMYLVSIALVVLFGLLARRTALRDVRPEPLVIALPDYQLPHLRTLALGVWARVVSFVRKAGTVIMIAVALLWVLQAIPVRGGHDLADVPVEDSVYGVTASALAPTLAPMGLDDWHIAASLVSGVAAKEVTVGALAQSYALEDPGDGSTATLAAQVRATVEQTSGGSPGAAGLAFMVFVLGYLPCMATLAEQRRLYGWRWTAGAAGAQLALTYALATLVFQVGRLL</sequence>
<feature type="transmembrane region" description="Helical" evidence="3">
    <location>
        <begin position="288"/>
        <end position="313"/>
    </location>
</feature>
<feature type="transmembrane region" description="Helical" evidence="3">
    <location>
        <begin position="223"/>
        <end position="242"/>
    </location>
</feature>
<dbReference type="InterPro" id="IPR050860">
    <property type="entry name" value="FeoB_GTPase"/>
</dbReference>
<organism evidence="5 6">
    <name type="scientific">Demequina mangrovi</name>
    <dbReference type="NCBI Taxonomy" id="1043493"/>
    <lineage>
        <taxon>Bacteria</taxon>
        <taxon>Bacillati</taxon>
        <taxon>Actinomycetota</taxon>
        <taxon>Actinomycetes</taxon>
        <taxon>Micrococcales</taxon>
        <taxon>Demequinaceae</taxon>
        <taxon>Demequina</taxon>
    </lineage>
</organism>
<dbReference type="GO" id="GO:0005886">
    <property type="term" value="C:plasma membrane"/>
    <property type="evidence" value="ECO:0007669"/>
    <property type="project" value="TreeGrafter"/>
</dbReference>
<protein>
    <submittedName>
        <fullName evidence="5">Ferrous iron transport protein B</fullName>
    </submittedName>
</protein>
<dbReference type="NCBIfam" id="TIGR00231">
    <property type="entry name" value="small_GTP"/>
    <property type="match status" value="1"/>
</dbReference>
<keyword evidence="3" id="KW-0812">Transmembrane</keyword>
<dbReference type="Pfam" id="PF07670">
    <property type="entry name" value="Gate"/>
    <property type="match status" value="2"/>
</dbReference>
<feature type="transmembrane region" description="Helical" evidence="3">
    <location>
        <begin position="262"/>
        <end position="281"/>
    </location>
</feature>
<dbReference type="Gene3D" id="3.40.50.300">
    <property type="entry name" value="P-loop containing nucleotide triphosphate hydrolases"/>
    <property type="match status" value="1"/>
</dbReference>
<feature type="transmembrane region" description="Helical" evidence="3">
    <location>
        <begin position="367"/>
        <end position="388"/>
    </location>
</feature>
<dbReference type="Proteomes" id="UP000183315">
    <property type="component" value="Unassembled WGS sequence"/>
</dbReference>
<evidence type="ECO:0000259" key="4">
    <source>
        <dbReference type="PROSITE" id="PS51711"/>
    </source>
</evidence>
<evidence type="ECO:0000256" key="3">
    <source>
        <dbReference type="SAM" id="Phobius"/>
    </source>
</evidence>
<reference evidence="6" key="1">
    <citation type="submission" date="2016-10" db="EMBL/GenBank/DDBJ databases">
        <authorList>
            <person name="Varghese N."/>
        </authorList>
    </citation>
    <scope>NUCLEOTIDE SEQUENCE [LARGE SCALE GENOMIC DNA]</scope>
    <source>
        <strain evidence="6">DSM 24868</strain>
    </source>
</reference>
<dbReference type="SUPFAM" id="SSF52540">
    <property type="entry name" value="P-loop containing nucleoside triphosphate hydrolases"/>
    <property type="match status" value="1"/>
</dbReference>
<evidence type="ECO:0000313" key="6">
    <source>
        <dbReference type="Proteomes" id="UP000183315"/>
    </source>
</evidence>
<dbReference type="eggNOG" id="COG0370">
    <property type="taxonomic scope" value="Bacteria"/>
</dbReference>
<feature type="domain" description="FeoB-type G" evidence="4">
    <location>
        <begin position="7"/>
        <end position="169"/>
    </location>
</feature>
<accession>A0A1H6Y8H6</accession>
<dbReference type="InterPro" id="IPR027417">
    <property type="entry name" value="P-loop_NTPase"/>
</dbReference>
<dbReference type="GO" id="GO:0015093">
    <property type="term" value="F:ferrous iron transmembrane transporter activity"/>
    <property type="evidence" value="ECO:0007669"/>
    <property type="project" value="InterPro"/>
</dbReference>